<comment type="caution">
    <text evidence="1">The sequence shown here is derived from an EMBL/GenBank/DDBJ whole genome shotgun (WGS) entry which is preliminary data.</text>
</comment>
<gene>
    <name evidence="1" type="ORF">WS72_17540</name>
</gene>
<evidence type="ECO:0000313" key="2">
    <source>
        <dbReference type="Proteomes" id="UP000070255"/>
    </source>
</evidence>
<name>A0ABR5THK1_9BURK</name>
<protein>
    <submittedName>
        <fullName evidence="1">Uncharacterized protein</fullName>
    </submittedName>
</protein>
<dbReference type="Proteomes" id="UP000070255">
    <property type="component" value="Unassembled WGS sequence"/>
</dbReference>
<proteinExistence type="predicted"/>
<dbReference type="EMBL" id="LNJQ01000001">
    <property type="protein sequence ID" value="KWZ44473.1"/>
    <property type="molecule type" value="Genomic_DNA"/>
</dbReference>
<keyword evidence="2" id="KW-1185">Reference proteome</keyword>
<accession>A0ABR5THK1</accession>
<reference evidence="1 2" key="1">
    <citation type="submission" date="2015-11" db="EMBL/GenBank/DDBJ databases">
        <authorList>
            <person name="Sahl J."/>
            <person name="Wagner D."/>
            <person name="Keim P."/>
        </authorList>
    </citation>
    <scope>NUCLEOTIDE SEQUENCE [LARGE SCALE GENOMIC DNA]</scope>
    <source>
        <strain evidence="1 2">BDU18</strain>
    </source>
</reference>
<organism evidence="1 2">
    <name type="scientific">Burkholderia savannae</name>
    <dbReference type="NCBI Taxonomy" id="1637837"/>
    <lineage>
        <taxon>Bacteria</taxon>
        <taxon>Pseudomonadati</taxon>
        <taxon>Pseudomonadota</taxon>
        <taxon>Betaproteobacteria</taxon>
        <taxon>Burkholderiales</taxon>
        <taxon>Burkholderiaceae</taxon>
        <taxon>Burkholderia</taxon>
        <taxon>pseudomallei group</taxon>
    </lineage>
</organism>
<evidence type="ECO:0000313" key="1">
    <source>
        <dbReference type="EMBL" id="KWZ44473.1"/>
    </source>
</evidence>
<sequence>MRADRRAAPAAQGTAIQVASFARDIRKAIGGLKGDFSRIRTGVVESPRLLARESAPTHGRLAPDGAPPRFGRSVIRLHSAAQ</sequence>